<proteinExistence type="predicted"/>
<evidence type="ECO:0000256" key="1">
    <source>
        <dbReference type="SAM" id="MobiDB-lite"/>
    </source>
</evidence>
<evidence type="ECO:0000313" key="3">
    <source>
        <dbReference type="Proteomes" id="UP001151760"/>
    </source>
</evidence>
<protein>
    <submittedName>
        <fullName evidence="2">Uncharacterized protein</fullName>
    </submittedName>
</protein>
<evidence type="ECO:0000313" key="2">
    <source>
        <dbReference type="EMBL" id="GJT48954.1"/>
    </source>
</evidence>
<reference evidence="2" key="1">
    <citation type="journal article" date="2022" name="Int. J. Mol. Sci.">
        <title>Draft Genome of Tanacetum Coccineum: Genomic Comparison of Closely Related Tanacetum-Family Plants.</title>
        <authorList>
            <person name="Yamashiro T."/>
            <person name="Shiraishi A."/>
            <person name="Nakayama K."/>
            <person name="Satake H."/>
        </authorList>
    </citation>
    <scope>NUCLEOTIDE SEQUENCE</scope>
</reference>
<accession>A0ABQ5EDG2</accession>
<organism evidence="2 3">
    <name type="scientific">Tanacetum coccineum</name>
    <dbReference type="NCBI Taxonomy" id="301880"/>
    <lineage>
        <taxon>Eukaryota</taxon>
        <taxon>Viridiplantae</taxon>
        <taxon>Streptophyta</taxon>
        <taxon>Embryophyta</taxon>
        <taxon>Tracheophyta</taxon>
        <taxon>Spermatophyta</taxon>
        <taxon>Magnoliopsida</taxon>
        <taxon>eudicotyledons</taxon>
        <taxon>Gunneridae</taxon>
        <taxon>Pentapetalae</taxon>
        <taxon>asterids</taxon>
        <taxon>campanulids</taxon>
        <taxon>Asterales</taxon>
        <taxon>Asteraceae</taxon>
        <taxon>Asteroideae</taxon>
        <taxon>Anthemideae</taxon>
        <taxon>Anthemidinae</taxon>
        <taxon>Tanacetum</taxon>
    </lineage>
</organism>
<dbReference type="Proteomes" id="UP001151760">
    <property type="component" value="Unassembled WGS sequence"/>
</dbReference>
<comment type="caution">
    <text evidence="2">The sequence shown here is derived from an EMBL/GenBank/DDBJ whole genome shotgun (WGS) entry which is preliminary data.</text>
</comment>
<sequence length="259" mass="29001">MSLRNVHSRNSSLSFQFINGKKPLTLDFNPFCSSTGLNYNNGTYVDHPTPEVLGGNYPSTEQVNSIQQLLAYSLITRTEFDIGEIIYIDLVTKLLNKSRLKYVSYPRFISCALQVLLGFEYTQDKKFGVLPLILSNSNFTKDPSKVTDIELTAHMIAVNNQRDSVSPPPLARKPKKGKSQTVTLTLPKSQGPEASGALSKKKKRPKSKKPPTKTKTVTDIQGHTCISDDELDEEAMKRKCLCGRMTWDGIIQGFFDFPF</sequence>
<gene>
    <name evidence="2" type="ORF">Tco_0975111</name>
</gene>
<keyword evidence="3" id="KW-1185">Reference proteome</keyword>
<reference evidence="2" key="2">
    <citation type="submission" date="2022-01" db="EMBL/GenBank/DDBJ databases">
        <authorList>
            <person name="Yamashiro T."/>
            <person name="Shiraishi A."/>
            <person name="Satake H."/>
            <person name="Nakayama K."/>
        </authorList>
    </citation>
    <scope>NUCLEOTIDE SEQUENCE</scope>
</reference>
<feature type="compositionally biased region" description="Polar residues" evidence="1">
    <location>
        <begin position="179"/>
        <end position="188"/>
    </location>
</feature>
<feature type="region of interest" description="Disordered" evidence="1">
    <location>
        <begin position="162"/>
        <end position="220"/>
    </location>
</feature>
<dbReference type="EMBL" id="BQNB010016196">
    <property type="protein sequence ID" value="GJT48954.1"/>
    <property type="molecule type" value="Genomic_DNA"/>
</dbReference>
<feature type="compositionally biased region" description="Basic residues" evidence="1">
    <location>
        <begin position="199"/>
        <end position="212"/>
    </location>
</feature>
<name>A0ABQ5EDG2_9ASTR</name>